<keyword evidence="9 13" id="KW-0460">Magnesium</keyword>
<dbReference type="GO" id="GO:0006308">
    <property type="term" value="P:DNA catabolic process"/>
    <property type="evidence" value="ECO:0007669"/>
    <property type="project" value="UniProtKB-UniRule"/>
</dbReference>
<dbReference type="GO" id="GO:0048257">
    <property type="term" value="F:3'-flap endonuclease activity"/>
    <property type="evidence" value="ECO:0007669"/>
    <property type="project" value="TreeGrafter"/>
</dbReference>
<organism evidence="17">
    <name type="scientific">Reticulitermes speratus</name>
    <dbReference type="NCBI Taxonomy" id="60591"/>
    <lineage>
        <taxon>Eukaryota</taxon>
        <taxon>Metazoa</taxon>
        <taxon>Ecdysozoa</taxon>
        <taxon>Arthropoda</taxon>
        <taxon>Hexapoda</taxon>
        <taxon>Insecta</taxon>
        <taxon>Pterygota</taxon>
        <taxon>Neoptera</taxon>
        <taxon>Polyneoptera</taxon>
        <taxon>Dictyoptera</taxon>
        <taxon>Blattodea</taxon>
        <taxon>Blattoidea</taxon>
        <taxon>Termitoidae</taxon>
        <taxon>Rhinotermitidae</taxon>
        <taxon>Reticulitermes</taxon>
        <taxon>Frontotermes</taxon>
    </lineage>
</organism>
<evidence type="ECO:0000259" key="15">
    <source>
        <dbReference type="Pfam" id="PF14716"/>
    </source>
</evidence>
<evidence type="ECO:0000256" key="1">
    <source>
        <dbReference type="ARBA" id="ARBA00001946"/>
    </source>
</evidence>
<evidence type="ECO:0000256" key="3">
    <source>
        <dbReference type="ARBA" id="ARBA00010015"/>
    </source>
</evidence>
<evidence type="ECO:0000256" key="13">
    <source>
        <dbReference type="RuleBase" id="RU369042"/>
    </source>
</evidence>
<dbReference type="GO" id="GO:0000727">
    <property type="term" value="P:double-strand break repair via break-induced replication"/>
    <property type="evidence" value="ECO:0007669"/>
    <property type="project" value="UniProtKB-UniRule"/>
</dbReference>
<evidence type="ECO:0000256" key="4">
    <source>
        <dbReference type="ARBA" id="ARBA00022722"/>
    </source>
</evidence>
<comment type="subcellular location">
    <subcellularLocation>
        <location evidence="2 13">Nucleus</location>
    </subcellularLocation>
</comment>
<dbReference type="InterPro" id="IPR047417">
    <property type="entry name" value="WHD_MUS81"/>
</dbReference>
<dbReference type="AlphaFoldDB" id="A0A2Z5TRM0"/>
<evidence type="ECO:0000256" key="12">
    <source>
        <dbReference type="ARBA" id="ARBA00023242"/>
    </source>
</evidence>
<dbReference type="Gene3D" id="1.10.10.10">
    <property type="entry name" value="Winged helix-like DNA-binding domain superfamily/Winged helix DNA-binding domain"/>
    <property type="match status" value="1"/>
</dbReference>
<protein>
    <recommendedName>
        <fullName evidence="13">Crossover junction endonuclease MUS81</fullName>
        <ecNumber evidence="13">3.1.22.-</ecNumber>
    </recommendedName>
</protein>
<dbReference type="CDD" id="cd21036">
    <property type="entry name" value="WH_MUS81"/>
    <property type="match status" value="1"/>
</dbReference>
<evidence type="ECO:0000256" key="9">
    <source>
        <dbReference type="ARBA" id="ARBA00022842"/>
    </source>
</evidence>
<dbReference type="PANTHER" id="PTHR13451">
    <property type="entry name" value="CLASS II CROSSOVER JUNCTION ENDONUCLEASE MUS81"/>
    <property type="match status" value="1"/>
</dbReference>
<dbReference type="InterPro" id="IPR036388">
    <property type="entry name" value="WH-like_DNA-bd_sf"/>
</dbReference>
<feature type="region of interest" description="Disordered" evidence="14">
    <location>
        <begin position="1"/>
        <end position="20"/>
    </location>
</feature>
<dbReference type="Pfam" id="PF14716">
    <property type="entry name" value="HHH_8"/>
    <property type="match status" value="1"/>
</dbReference>
<dbReference type="GO" id="GO:0048476">
    <property type="term" value="C:Holliday junction resolvase complex"/>
    <property type="evidence" value="ECO:0007669"/>
    <property type="project" value="UniProtKB-UniRule"/>
</dbReference>
<dbReference type="FunFam" id="1.10.150.110:FF:000001">
    <property type="entry name" value="Putative Crossover junction endonuclease MUS81"/>
    <property type="match status" value="1"/>
</dbReference>
<dbReference type="InterPro" id="IPR033309">
    <property type="entry name" value="Mus81"/>
</dbReference>
<evidence type="ECO:0000256" key="11">
    <source>
        <dbReference type="ARBA" id="ARBA00023204"/>
    </source>
</evidence>
<evidence type="ECO:0000256" key="2">
    <source>
        <dbReference type="ARBA" id="ARBA00004123"/>
    </source>
</evidence>
<sequence length="217" mass="24340">MASEVPKRRKKRITVKPKKPPNPLFEKWLEEWKNEAASKGSDMQYCFGKALSSLRKYPLPLKSGRDCGVLDYFGNRLCIMLDRKLAEYRKTHPEGTDDLCGDVATRATSSPIASTSSQNKPKKKKSLNIGVGDVRKQKPYVPLWRSSPYAILLTLLKESQKPNYPGYLTKSQLQVLAQPLCDTSFKKPDPGAFYTAWSSMSGLVKRGLVLRNGCPAK</sequence>
<dbReference type="EMBL" id="FX985862">
    <property type="protein sequence ID" value="BBA93749.1"/>
    <property type="molecule type" value="mRNA"/>
</dbReference>
<dbReference type="InterPro" id="IPR027421">
    <property type="entry name" value="DNA_pol_lamdba_lyase_dom_sf"/>
</dbReference>
<keyword evidence="10 13" id="KW-0233">DNA recombination</keyword>
<proteinExistence type="evidence at transcript level"/>
<dbReference type="Pfam" id="PF21136">
    <property type="entry name" value="WHD_MUS81"/>
    <property type="match status" value="1"/>
</dbReference>
<feature type="compositionally biased region" description="Basic residues" evidence="14">
    <location>
        <begin position="7"/>
        <end position="19"/>
    </location>
</feature>
<dbReference type="GO" id="GO:0008821">
    <property type="term" value="F:crossover junction DNA endonuclease activity"/>
    <property type="evidence" value="ECO:0007669"/>
    <property type="project" value="UniProtKB-UniRule"/>
</dbReference>
<dbReference type="Gene3D" id="1.10.150.110">
    <property type="entry name" value="DNA polymerase beta, N-terminal domain-like"/>
    <property type="match status" value="1"/>
</dbReference>
<name>A0A2Z5TRM0_9NEOP</name>
<comment type="subunit">
    <text evidence="13">Interacts with EME1.</text>
</comment>
<keyword evidence="5 13" id="KW-0479">Metal-binding</keyword>
<evidence type="ECO:0000259" key="16">
    <source>
        <dbReference type="Pfam" id="PF21136"/>
    </source>
</evidence>
<accession>A0A2Z5TRM0</accession>
<evidence type="ECO:0000256" key="5">
    <source>
        <dbReference type="ARBA" id="ARBA00022723"/>
    </source>
</evidence>
<dbReference type="GO" id="GO:0031297">
    <property type="term" value="P:replication fork processing"/>
    <property type="evidence" value="ECO:0007669"/>
    <property type="project" value="UniProtKB-ARBA"/>
</dbReference>
<dbReference type="GO" id="GO:0046872">
    <property type="term" value="F:metal ion binding"/>
    <property type="evidence" value="ECO:0007669"/>
    <property type="project" value="UniProtKB-UniRule"/>
</dbReference>
<dbReference type="GO" id="GO:0000712">
    <property type="term" value="P:resolution of meiotic recombination intermediates"/>
    <property type="evidence" value="ECO:0007669"/>
    <property type="project" value="TreeGrafter"/>
</dbReference>
<comment type="similarity">
    <text evidence="3 13">Belongs to the XPF family.</text>
</comment>
<evidence type="ECO:0000256" key="6">
    <source>
        <dbReference type="ARBA" id="ARBA00022759"/>
    </source>
</evidence>
<reference evidence="17" key="2">
    <citation type="submission" date="2017-10" db="EMBL/GenBank/DDBJ databases">
        <title>High Expression of DNA Repair Genes in Long-Lived Termite King.</title>
        <authorList>
            <person name="Tasaki E."/>
            <person name="Mitaka Y."/>
            <person name="Nozaki T."/>
            <person name="Kobayashi K."/>
            <person name="Matsuura K."/>
            <person name="Iuchi Y."/>
        </authorList>
    </citation>
    <scope>NUCLEOTIDE SEQUENCE</scope>
</reference>
<keyword evidence="6 13" id="KW-0255">Endonuclease</keyword>
<keyword evidence="12 13" id="KW-0539">Nucleus</keyword>
<gene>
    <name evidence="17" type="primary">RsMUS81</name>
</gene>
<dbReference type="GO" id="GO:0003677">
    <property type="term" value="F:DNA binding"/>
    <property type="evidence" value="ECO:0007669"/>
    <property type="project" value="UniProtKB-UniRule"/>
</dbReference>
<comment type="cofactor">
    <cofactor evidence="1 13">
        <name>Mg(2+)</name>
        <dbReference type="ChEBI" id="CHEBI:18420"/>
    </cofactor>
</comment>
<evidence type="ECO:0000256" key="14">
    <source>
        <dbReference type="SAM" id="MobiDB-lite"/>
    </source>
</evidence>
<keyword evidence="11 13" id="KW-0234">DNA repair</keyword>
<dbReference type="EC" id="3.1.22.-" evidence="13"/>
<dbReference type="InterPro" id="IPR010996">
    <property type="entry name" value="HHH_MUS81"/>
</dbReference>
<feature type="domain" description="MUS81 winged helix" evidence="16">
    <location>
        <begin position="144"/>
        <end position="217"/>
    </location>
</feature>
<keyword evidence="8 13" id="KW-0378">Hydrolase</keyword>
<feature type="domain" description="Crossover junction endonuclease MUS81-like HHH" evidence="15">
    <location>
        <begin position="21"/>
        <end position="89"/>
    </location>
</feature>
<evidence type="ECO:0000313" key="17">
    <source>
        <dbReference type="EMBL" id="BBA93749.1"/>
    </source>
</evidence>
<keyword evidence="4 13" id="KW-0540">Nuclease</keyword>
<comment type="function">
    <text evidence="13">Interacts with EME1 to form a DNA structure-specific endonuclease with substrate preference for branched DNA structures with a 5'-end at the branch nick. Typical substrates include 3'-flap structures, D-loops, replication forks and nicked Holliday junctions. May be required in mitosis for the processing of stalled or collapsed replication fork intermediates. May be required in meiosis for the repair of meiosis-specific double strand breaks subsequent to single-end invasion (SEI).</text>
</comment>
<evidence type="ECO:0000256" key="7">
    <source>
        <dbReference type="ARBA" id="ARBA00022763"/>
    </source>
</evidence>
<evidence type="ECO:0000256" key="8">
    <source>
        <dbReference type="ARBA" id="ARBA00022801"/>
    </source>
</evidence>
<evidence type="ECO:0000256" key="10">
    <source>
        <dbReference type="ARBA" id="ARBA00023172"/>
    </source>
</evidence>
<reference evidence="17" key="1">
    <citation type="journal article" date="2016" name="PLoS ONE">
        <title>Caste-Specific and Sex-Specific Expression of Chemoreceptor Genes in a Termite.</title>
        <authorList>
            <person name="Mitaka Y."/>
            <person name="Kobayashi K."/>
            <person name="Mikheyev A."/>
            <person name="Tin M.M.Y."/>
            <person name="Watanabe Y."/>
            <person name="Matsuura K."/>
        </authorList>
    </citation>
    <scope>NUCLEOTIDE SEQUENCE</scope>
</reference>
<dbReference type="PANTHER" id="PTHR13451:SF0">
    <property type="entry name" value="CROSSOVER JUNCTION ENDONUCLEASE MUS81"/>
    <property type="match status" value="1"/>
</dbReference>
<dbReference type="SUPFAM" id="SSF47802">
    <property type="entry name" value="DNA polymerase beta, N-terminal domain-like"/>
    <property type="match status" value="1"/>
</dbReference>
<keyword evidence="7 13" id="KW-0227">DNA damage</keyword>
<dbReference type="GO" id="GO:0005634">
    <property type="term" value="C:nucleus"/>
    <property type="evidence" value="ECO:0007669"/>
    <property type="project" value="UniProtKB-SubCell"/>
</dbReference>
<dbReference type="GO" id="GO:0031573">
    <property type="term" value="P:mitotic intra-S DNA damage checkpoint signaling"/>
    <property type="evidence" value="ECO:0007669"/>
    <property type="project" value="TreeGrafter"/>
</dbReference>